<keyword evidence="2" id="KW-0813">Transport</keyword>
<dbReference type="EMBL" id="CP019645">
    <property type="protein sequence ID" value="AQQ58885.1"/>
    <property type="molecule type" value="Genomic_DNA"/>
</dbReference>
<sequence>MKKFLIVIITMCSVCHLLYAKKLQVSVSIPPLSFFVQGIAKSRADIHIIVPQNKNAETYEPSFKDMQTLANSDIFIGIGMPFENIWLPKILKANKQQNILEIVMLHEDLNKKDQMHLWLSIENAREITNIITIALASKDPQNASFYTENAKEIYHALEILERKIKSHLEKMPHKDFIVFHPLFDEAAAEYGLIEHALEQHGKTYGMKEILSLADFGKKAGIKKVFAESNNKDIATLAKTMGAKVILINPMSSDYIKNVESIFAEISKSYE</sequence>
<comment type="similarity">
    <text evidence="1">Belongs to the bacterial solute-binding protein 9 family.</text>
</comment>
<dbReference type="Gene3D" id="3.40.50.1980">
    <property type="entry name" value="Nitrogenase molybdenum iron protein domain"/>
    <property type="match status" value="2"/>
</dbReference>
<dbReference type="InterPro" id="IPR006127">
    <property type="entry name" value="ZnuA-like"/>
</dbReference>
<dbReference type="KEGG" id="hbl:XJ32_00870"/>
<gene>
    <name evidence="5" type="ORF">XJ32_00870</name>
</gene>
<evidence type="ECO:0000256" key="4">
    <source>
        <dbReference type="SAM" id="SignalP"/>
    </source>
</evidence>
<dbReference type="Pfam" id="PF01297">
    <property type="entry name" value="ZnuA"/>
    <property type="match status" value="1"/>
</dbReference>
<dbReference type="SUPFAM" id="SSF53807">
    <property type="entry name" value="Helical backbone' metal receptor"/>
    <property type="match status" value="1"/>
</dbReference>
<proteinExistence type="inferred from homology"/>
<feature type="signal peptide" evidence="4">
    <location>
        <begin position="1"/>
        <end position="20"/>
    </location>
</feature>
<accession>A0A1Q2LEP3</accession>
<evidence type="ECO:0000256" key="3">
    <source>
        <dbReference type="ARBA" id="ARBA00022729"/>
    </source>
</evidence>
<dbReference type="PANTHER" id="PTHR42953:SF3">
    <property type="entry name" value="HIGH-AFFINITY ZINC UPTAKE SYSTEM PROTEIN ZNUA"/>
    <property type="match status" value="1"/>
</dbReference>
<reference evidence="5 6" key="1">
    <citation type="submission" date="2017-02" db="EMBL/GenBank/DDBJ databases">
        <title>Whole genome sequencing of Helicobacter bilis strain AAQJH.</title>
        <authorList>
            <person name="Conlan S."/>
            <person name="Thomas P.J."/>
            <person name="Mullikin J."/>
            <person name="Palmore T.N."/>
            <person name="Frank K.M."/>
            <person name="Segre J.A."/>
        </authorList>
    </citation>
    <scope>NUCLEOTIDE SEQUENCE [LARGE SCALE GENOMIC DNA]</scope>
    <source>
        <strain evidence="5 6">AAQJH</strain>
    </source>
</reference>
<dbReference type="PANTHER" id="PTHR42953">
    <property type="entry name" value="HIGH-AFFINITY ZINC UPTAKE SYSTEM PROTEIN ZNUA-RELATED"/>
    <property type="match status" value="1"/>
</dbReference>
<name>A0A1Q2LEP3_9HELI</name>
<organism evidence="5 6">
    <name type="scientific">Helicobacter bilis</name>
    <dbReference type="NCBI Taxonomy" id="37372"/>
    <lineage>
        <taxon>Bacteria</taxon>
        <taxon>Pseudomonadati</taxon>
        <taxon>Campylobacterota</taxon>
        <taxon>Epsilonproteobacteria</taxon>
        <taxon>Campylobacterales</taxon>
        <taxon>Helicobacteraceae</taxon>
        <taxon>Helicobacter</taxon>
    </lineage>
</organism>
<keyword evidence="3 4" id="KW-0732">Signal</keyword>
<evidence type="ECO:0000313" key="6">
    <source>
        <dbReference type="Proteomes" id="UP000188298"/>
    </source>
</evidence>
<evidence type="ECO:0000256" key="2">
    <source>
        <dbReference type="ARBA" id="ARBA00022448"/>
    </source>
</evidence>
<evidence type="ECO:0000256" key="1">
    <source>
        <dbReference type="ARBA" id="ARBA00011028"/>
    </source>
</evidence>
<protein>
    <submittedName>
        <fullName evidence="5">ABC transporter</fullName>
    </submittedName>
</protein>
<dbReference type="GO" id="GO:0030001">
    <property type="term" value="P:metal ion transport"/>
    <property type="evidence" value="ECO:0007669"/>
    <property type="project" value="InterPro"/>
</dbReference>
<dbReference type="AlphaFoldDB" id="A0A1Q2LEP3"/>
<evidence type="ECO:0000313" key="5">
    <source>
        <dbReference type="EMBL" id="AQQ58885.1"/>
    </source>
</evidence>
<dbReference type="RefSeq" id="WP_077388025.1">
    <property type="nucleotide sequence ID" value="NZ_CP019645.1"/>
</dbReference>
<dbReference type="Proteomes" id="UP000188298">
    <property type="component" value="Chromosome"/>
</dbReference>
<dbReference type="GO" id="GO:0046872">
    <property type="term" value="F:metal ion binding"/>
    <property type="evidence" value="ECO:0007669"/>
    <property type="project" value="InterPro"/>
</dbReference>
<feature type="chain" id="PRO_5012523928" evidence="4">
    <location>
        <begin position="21"/>
        <end position="270"/>
    </location>
</feature>
<dbReference type="InterPro" id="IPR050492">
    <property type="entry name" value="Bact_metal-bind_prot9"/>
</dbReference>